<protein>
    <submittedName>
        <fullName evidence="4">MmgE/PrpD family protein</fullName>
    </submittedName>
</protein>
<evidence type="ECO:0000313" key="4">
    <source>
        <dbReference type="EMBL" id="KAB2330432.1"/>
    </source>
</evidence>
<dbReference type="InterPro" id="IPR045337">
    <property type="entry name" value="MmgE_PrpD_C"/>
</dbReference>
<dbReference type="Pfam" id="PF19305">
    <property type="entry name" value="MmgE_PrpD_C"/>
    <property type="match status" value="1"/>
</dbReference>
<evidence type="ECO:0000256" key="1">
    <source>
        <dbReference type="ARBA" id="ARBA00006174"/>
    </source>
</evidence>
<dbReference type="Gene3D" id="3.30.1330.120">
    <property type="entry name" value="2-methylcitrate dehydratase PrpD"/>
    <property type="match status" value="1"/>
</dbReference>
<reference evidence="4 5" key="1">
    <citation type="journal article" date="2016" name="Antonie Van Leeuwenhoek">
        <title>Bacillus depressus sp. nov., isolated from soil of a sunflower field.</title>
        <authorList>
            <person name="Wei X."/>
            <person name="Xin D."/>
            <person name="Xin Y."/>
            <person name="Zhang H."/>
            <person name="Wang T."/>
            <person name="Zhang J."/>
        </authorList>
    </citation>
    <scope>NUCLEOTIDE SEQUENCE [LARGE SCALE GENOMIC DNA]</scope>
    <source>
        <strain evidence="4 5">BZ1</strain>
    </source>
</reference>
<gene>
    <name evidence="4" type="ORF">F7731_19860</name>
</gene>
<proteinExistence type="inferred from homology"/>
<dbReference type="InterPro" id="IPR042188">
    <property type="entry name" value="MmgE/PrpD_sf_2"/>
</dbReference>
<feature type="domain" description="MmgE/PrpD N-terminal" evidence="2">
    <location>
        <begin position="7"/>
        <end position="247"/>
    </location>
</feature>
<feature type="domain" description="MmgE/PrpD C-terminal" evidence="3">
    <location>
        <begin position="267"/>
        <end position="427"/>
    </location>
</feature>
<dbReference type="InterPro" id="IPR005656">
    <property type="entry name" value="MmgE_PrpD"/>
</dbReference>
<dbReference type="GO" id="GO:0016829">
    <property type="term" value="F:lyase activity"/>
    <property type="evidence" value="ECO:0007669"/>
    <property type="project" value="InterPro"/>
</dbReference>
<accession>A0A6L3V1X0</accession>
<dbReference type="AlphaFoldDB" id="A0A6L3V1X0"/>
<keyword evidence="5" id="KW-1185">Reference proteome</keyword>
<comment type="similarity">
    <text evidence="1">Belongs to the PrpD family.</text>
</comment>
<dbReference type="OrthoDB" id="9795089at2"/>
<dbReference type="EMBL" id="WBOS01000014">
    <property type="protein sequence ID" value="KAB2330432.1"/>
    <property type="molecule type" value="Genomic_DNA"/>
</dbReference>
<evidence type="ECO:0000313" key="5">
    <source>
        <dbReference type="Proteomes" id="UP000481030"/>
    </source>
</evidence>
<organism evidence="4 5">
    <name type="scientific">Cytobacillus depressus</name>
    <dbReference type="NCBI Taxonomy" id="1602942"/>
    <lineage>
        <taxon>Bacteria</taxon>
        <taxon>Bacillati</taxon>
        <taxon>Bacillota</taxon>
        <taxon>Bacilli</taxon>
        <taxon>Bacillales</taxon>
        <taxon>Bacillaceae</taxon>
        <taxon>Cytobacillus</taxon>
    </lineage>
</organism>
<dbReference type="InterPro" id="IPR042183">
    <property type="entry name" value="MmgE/PrpD_sf_1"/>
</dbReference>
<evidence type="ECO:0000259" key="2">
    <source>
        <dbReference type="Pfam" id="PF03972"/>
    </source>
</evidence>
<sequence>MILTVTRQLVSHIKQTNYDNIKENAVYETKRSLLNWLGVAIGAANHESMDKVLSVSRMLGSTPQSTILGRKEKTDMLFAALLNGMSSHIFDFDDTLLETVLHPSAPVFPAVLAYAEHQKKTGKEVLESFIVGNEVQARLARAVYPSHYWRGWHITGSVGGIGAAVAISKLLDLDEEKTAYAIGIAATDPTGLREMFGTMTKPYHPGKAAMNGMLAALIAGEGFTSSTRALEAERGFVQVLSEENKLDLLTDHWGHAWEIEKNSYKPFASGIVTHPAIDGIIKIQNEHHLQVNEVQSIHITGHPLVKELTGKTEISTGLEGKFSVFHCVAAGFINLKAGVHEFSDEFVHDQKVKDLRSKITLTIDENMKEDQAVVQVTLKDGRTFSHFVEHAIGSMDVPMTDQQLKDKFIDVTGNVISLESKRTLIDLVYRFEEIADLDEFFEICRPAEAASHIK</sequence>
<name>A0A6L3V1X0_9BACI</name>
<dbReference type="Proteomes" id="UP000481030">
    <property type="component" value="Unassembled WGS sequence"/>
</dbReference>
<dbReference type="PANTHER" id="PTHR16943:SF8">
    <property type="entry name" value="2-METHYLCITRATE DEHYDRATASE"/>
    <property type="match status" value="1"/>
</dbReference>
<dbReference type="Gene3D" id="1.10.4100.10">
    <property type="entry name" value="2-methylcitrate dehydratase PrpD"/>
    <property type="match status" value="1"/>
</dbReference>
<dbReference type="Pfam" id="PF03972">
    <property type="entry name" value="MmgE_PrpD_N"/>
    <property type="match status" value="1"/>
</dbReference>
<evidence type="ECO:0000259" key="3">
    <source>
        <dbReference type="Pfam" id="PF19305"/>
    </source>
</evidence>
<dbReference type="InterPro" id="IPR045336">
    <property type="entry name" value="MmgE_PrpD_N"/>
</dbReference>
<dbReference type="PANTHER" id="PTHR16943">
    <property type="entry name" value="2-METHYLCITRATE DEHYDRATASE-RELATED"/>
    <property type="match status" value="1"/>
</dbReference>
<dbReference type="InterPro" id="IPR036148">
    <property type="entry name" value="MmgE/PrpD_sf"/>
</dbReference>
<comment type="caution">
    <text evidence="4">The sequence shown here is derived from an EMBL/GenBank/DDBJ whole genome shotgun (WGS) entry which is preliminary data.</text>
</comment>
<dbReference type="SUPFAM" id="SSF103378">
    <property type="entry name" value="2-methylcitrate dehydratase PrpD"/>
    <property type="match status" value="1"/>
</dbReference>